<name>A0A9Q0L4L8_9MAGN</name>
<dbReference type="PANTHER" id="PTHR32099:SF42">
    <property type="entry name" value="CYSTEINE-RICH RECEPTOR-LIKE PROTEIN KINASE 9-RELATED"/>
    <property type="match status" value="1"/>
</dbReference>
<dbReference type="GO" id="GO:0004672">
    <property type="term" value="F:protein kinase activity"/>
    <property type="evidence" value="ECO:0007669"/>
    <property type="project" value="InterPro"/>
</dbReference>
<dbReference type="Gene3D" id="3.30.200.20">
    <property type="entry name" value="Phosphorylase Kinase, domain 1"/>
    <property type="match status" value="1"/>
</dbReference>
<feature type="signal peptide" evidence="4">
    <location>
        <begin position="1"/>
        <end position="21"/>
    </location>
</feature>
<feature type="domain" description="Gnk2-homologous" evidence="6">
    <location>
        <begin position="135"/>
        <end position="244"/>
    </location>
</feature>
<comment type="caution">
    <text evidence="7">The sequence shown here is derived from an EMBL/GenBank/DDBJ whole genome shotgun (WGS) entry which is preliminary data.</text>
</comment>
<evidence type="ECO:0008006" key="9">
    <source>
        <dbReference type="Google" id="ProtNLM"/>
    </source>
</evidence>
<dbReference type="PROSITE" id="PS50011">
    <property type="entry name" value="PROTEIN_KINASE_DOM"/>
    <property type="match status" value="1"/>
</dbReference>
<dbReference type="Gene3D" id="3.30.430.20">
    <property type="entry name" value="Gnk2 domain, C-X8-C-X2-C motif"/>
    <property type="match status" value="2"/>
</dbReference>
<keyword evidence="8" id="KW-1185">Reference proteome</keyword>
<dbReference type="PANTHER" id="PTHR32099">
    <property type="entry name" value="CYSTEINE-RICH REPEAT SECRETORY PROTEIN"/>
    <property type="match status" value="1"/>
</dbReference>
<keyword evidence="1 4" id="KW-0732">Signal</keyword>
<feature type="domain" description="Protein kinase" evidence="5">
    <location>
        <begin position="266"/>
        <end position="405"/>
    </location>
</feature>
<keyword evidence="2" id="KW-0677">Repeat</keyword>
<protein>
    <recommendedName>
        <fullName evidence="9">Cysteine-rich receptor-like protein kinase 25</fullName>
    </recommendedName>
</protein>
<feature type="chain" id="PRO_5040353485" description="Cysteine-rich receptor-like protein kinase 25" evidence="4">
    <location>
        <begin position="22"/>
        <end position="405"/>
    </location>
</feature>
<evidence type="ECO:0000313" key="8">
    <source>
        <dbReference type="Proteomes" id="UP001141806"/>
    </source>
</evidence>
<dbReference type="Pfam" id="PF01657">
    <property type="entry name" value="Stress-antifung"/>
    <property type="match status" value="2"/>
</dbReference>
<dbReference type="InterPro" id="IPR011009">
    <property type="entry name" value="Kinase-like_dom_sf"/>
</dbReference>
<dbReference type="GO" id="GO:0005524">
    <property type="term" value="F:ATP binding"/>
    <property type="evidence" value="ECO:0007669"/>
    <property type="project" value="InterPro"/>
</dbReference>
<dbReference type="PROSITE" id="PS51473">
    <property type="entry name" value="GNK2"/>
    <property type="match status" value="2"/>
</dbReference>
<gene>
    <name evidence="7" type="ORF">NE237_033285</name>
</gene>
<dbReference type="CDD" id="cd23509">
    <property type="entry name" value="Gnk2-like"/>
    <property type="match status" value="2"/>
</dbReference>
<dbReference type="EMBL" id="JAMYWD010000001">
    <property type="protein sequence ID" value="KAJ4982448.1"/>
    <property type="molecule type" value="Genomic_DNA"/>
</dbReference>
<dbReference type="Pfam" id="PF07714">
    <property type="entry name" value="PK_Tyr_Ser-Thr"/>
    <property type="match status" value="1"/>
</dbReference>
<dbReference type="AlphaFoldDB" id="A0A9Q0L4L8"/>
<evidence type="ECO:0000256" key="3">
    <source>
        <dbReference type="SAM" id="Phobius"/>
    </source>
</evidence>
<feature type="transmembrane region" description="Helical" evidence="3">
    <location>
        <begin position="281"/>
        <end position="303"/>
    </location>
</feature>
<evidence type="ECO:0000259" key="5">
    <source>
        <dbReference type="PROSITE" id="PS50011"/>
    </source>
</evidence>
<dbReference type="FunFam" id="3.30.430.20:FF:000003">
    <property type="entry name" value="Cysteine-rich RLK (RECEPTOR-like protein kinase) 10"/>
    <property type="match status" value="1"/>
</dbReference>
<dbReference type="SUPFAM" id="SSF56112">
    <property type="entry name" value="Protein kinase-like (PK-like)"/>
    <property type="match status" value="1"/>
</dbReference>
<keyword evidence="3" id="KW-0812">Transmembrane</keyword>
<dbReference type="Proteomes" id="UP001141806">
    <property type="component" value="Unassembled WGS sequence"/>
</dbReference>
<evidence type="ECO:0000259" key="6">
    <source>
        <dbReference type="PROSITE" id="PS51473"/>
    </source>
</evidence>
<reference evidence="7" key="1">
    <citation type="journal article" date="2023" name="Plant J.">
        <title>The genome of the king protea, Protea cynaroides.</title>
        <authorList>
            <person name="Chang J."/>
            <person name="Duong T.A."/>
            <person name="Schoeman C."/>
            <person name="Ma X."/>
            <person name="Roodt D."/>
            <person name="Barker N."/>
            <person name="Li Z."/>
            <person name="Van de Peer Y."/>
            <person name="Mizrachi E."/>
        </authorList>
    </citation>
    <scope>NUCLEOTIDE SEQUENCE</scope>
    <source>
        <tissue evidence="7">Young leaves</tissue>
    </source>
</reference>
<keyword evidence="3" id="KW-1133">Transmembrane helix</keyword>
<sequence length="405" mass="44540">MHFTGLFFLLSSSLLWSLSQGALQPCYAASSCDTGANFTANSIYQANLNLLLSTLSSNAINSTGFYNTTTGQNSNTVYGLFMCRGDTTSDECVQCVKLAIANITQICSNNAAAIIWYDLCMLRYSNQPIFSTMQEYPSYYMWNVNKVTNTTQFTQSLGALIDGLVQQAAYNSSSHMFADGAANYITSLEKIYGLVQCTPDLSQYDCNTCLVQARVYVQGTGIVSQQGGRIMMPSCDLRYELDDPFYQIISAPPPPATSFAPPPPPKNVTVTAGNGRSSSTIIIITVVLALAAVIIVPVLYICFCKKKKPKREIDAHTIALCTFLLVSYNTNSLQGKLLNGQVIAVKRLSKNSGQGEQEFKNEVVLMAKLQHRNLVRLLGFSLQREEKLLIYEFLTNASLDHFLFG</sequence>
<dbReference type="InterPro" id="IPR002902">
    <property type="entry name" value="GNK2"/>
</dbReference>
<dbReference type="InterPro" id="IPR038408">
    <property type="entry name" value="GNK2_sf"/>
</dbReference>
<dbReference type="FunFam" id="3.30.200.20:FF:000910">
    <property type="entry name" value="Cysteine-rich receptor-like protein kinase 11"/>
    <property type="match status" value="1"/>
</dbReference>
<evidence type="ECO:0000313" key="7">
    <source>
        <dbReference type="EMBL" id="KAJ4982448.1"/>
    </source>
</evidence>
<dbReference type="FunFam" id="3.30.430.20:FF:000002">
    <property type="entry name" value="Cysteine-rich receptor-like protein kinase 10"/>
    <property type="match status" value="1"/>
</dbReference>
<proteinExistence type="predicted"/>
<dbReference type="OrthoDB" id="1909574at2759"/>
<dbReference type="InterPro" id="IPR000719">
    <property type="entry name" value="Prot_kinase_dom"/>
</dbReference>
<accession>A0A9Q0L4L8</accession>
<evidence type="ECO:0000256" key="2">
    <source>
        <dbReference type="ARBA" id="ARBA00022737"/>
    </source>
</evidence>
<keyword evidence="3" id="KW-0472">Membrane</keyword>
<feature type="domain" description="Gnk2-homologous" evidence="6">
    <location>
        <begin position="26"/>
        <end position="129"/>
    </location>
</feature>
<dbReference type="InterPro" id="IPR001245">
    <property type="entry name" value="Ser-Thr/Tyr_kinase_cat_dom"/>
</dbReference>
<evidence type="ECO:0000256" key="1">
    <source>
        <dbReference type="ARBA" id="ARBA00022729"/>
    </source>
</evidence>
<evidence type="ECO:0000256" key="4">
    <source>
        <dbReference type="SAM" id="SignalP"/>
    </source>
</evidence>
<organism evidence="7 8">
    <name type="scientific">Protea cynaroides</name>
    <dbReference type="NCBI Taxonomy" id="273540"/>
    <lineage>
        <taxon>Eukaryota</taxon>
        <taxon>Viridiplantae</taxon>
        <taxon>Streptophyta</taxon>
        <taxon>Embryophyta</taxon>
        <taxon>Tracheophyta</taxon>
        <taxon>Spermatophyta</taxon>
        <taxon>Magnoliopsida</taxon>
        <taxon>Proteales</taxon>
        <taxon>Proteaceae</taxon>
        <taxon>Protea</taxon>
    </lineage>
</organism>